<keyword evidence="9" id="KW-0479">Metal-binding</keyword>
<dbReference type="KEGG" id="vg:80398735"/>
<dbReference type="EMBL" id="BK014197">
    <property type="protein sequence ID" value="DAD52759.1"/>
    <property type="molecule type" value="Genomic_RNA"/>
</dbReference>
<organism evidence="12 13">
    <name type="scientific">ssRNA phage SRR7976325_16</name>
    <dbReference type="NCBI Taxonomy" id="2786703"/>
    <lineage>
        <taxon>Viruses</taxon>
        <taxon>Riboviria</taxon>
        <taxon>Orthornavirae</taxon>
        <taxon>Lenarviricota</taxon>
        <taxon>Leviviricetes</taxon>
        <taxon>Norzivirales</taxon>
        <taxon>Fiersviridae</taxon>
        <taxon>Onohmuvirus</taxon>
        <taxon>Onohmuvirus pelenecus</taxon>
    </lineage>
</organism>
<evidence type="ECO:0000256" key="3">
    <source>
        <dbReference type="ARBA" id="ARBA00022679"/>
    </source>
</evidence>
<keyword evidence="4" id="KW-0548">Nucleotidyltransferase</keyword>
<dbReference type="PROSITE" id="PS50522">
    <property type="entry name" value="RDRP_PHAGE"/>
    <property type="match status" value="1"/>
</dbReference>
<sequence>MPSNHYRVRKVPSRSTRGQDENSGLGSSKDLDESISLILSGLNCPRALTVYLLWKYEEHDQLVQLSFCPEYYNSYDSLRDALAATELLSKAKFLQTTVDKKTAAFDSFLAAEKQCLETNRRLLQYEQKYSSVQNLVQYASHIAGKVLGDVDFDKILDFGTWGPGTSSTLRGRKLAKATKYHHNGGSTSELLRLHNQLKDAGFAPLWQCSYSATLGSRLLFVPKNAKIDRTIAAEPDLNIWYQKGVGRVIRNRLKRWGVDLDDQGRNQQLARRAYSENLITVDMKAASDTIAYETVHAILPRNWFYLLDLLRSPATIYNGNALQLEKFSSMGNGYTFELESLIFFCCAKAVCAEAKVDDSSIGVYGDDIIIPRCVFERFLELVTYLGFTLNSKKTHVSGVYYESCGHHYAYGQDVRPIYLKERLSKDVKSYYKLANSIRLLANRRCADFACDRRLLPAWRHLFTRIPPNLRHRIPLGFGLDSGIIDNFDMSLPSLRVRRHSLYQRAVYQFTALIPQPVTYEIDHSGVLLASLDPLRVTFERRITDVDEAGHLESDPNNPPFRGIVKYRFKKCSVFEWSDIGPWA</sequence>
<evidence type="ECO:0000256" key="7">
    <source>
        <dbReference type="ARBA" id="ARBA00030248"/>
    </source>
</evidence>
<evidence type="ECO:0000256" key="2">
    <source>
        <dbReference type="ARBA" id="ARBA00022484"/>
    </source>
</evidence>
<feature type="domain" description="RdRp catalytic" evidence="11">
    <location>
        <begin position="267"/>
        <end position="398"/>
    </location>
</feature>
<dbReference type="Proteomes" id="UP000677801">
    <property type="component" value="Segment"/>
</dbReference>
<feature type="binding site" evidence="9">
    <location>
        <position position="366"/>
    </location>
    <ligand>
        <name>Mg(2+)</name>
        <dbReference type="ChEBI" id="CHEBI:18420"/>
        <label>2</label>
    </ligand>
</feature>
<dbReference type="Pfam" id="PF03431">
    <property type="entry name" value="RNA_replicase_B"/>
    <property type="match status" value="1"/>
</dbReference>
<keyword evidence="9" id="KW-0460">Magnesium</keyword>
<evidence type="ECO:0000256" key="1">
    <source>
        <dbReference type="ARBA" id="ARBA00012494"/>
    </source>
</evidence>
<feature type="binding site" evidence="9">
    <location>
        <position position="367"/>
    </location>
    <ligand>
        <name>Mg(2+)</name>
        <dbReference type="ChEBI" id="CHEBI:18420"/>
        <label>2</label>
    </ligand>
</feature>
<accession>A0A8S5L5N0</accession>
<evidence type="ECO:0000256" key="9">
    <source>
        <dbReference type="PIRSR" id="PIRSR605093-1"/>
    </source>
</evidence>
<evidence type="ECO:0000313" key="12">
    <source>
        <dbReference type="EMBL" id="DAD52759.1"/>
    </source>
</evidence>
<keyword evidence="6" id="KW-0693">Viral RNA replication</keyword>
<protein>
    <recommendedName>
        <fullName evidence="1">RNA-directed RNA polymerase</fullName>
        <ecNumber evidence="1">2.7.7.48</ecNumber>
    </recommendedName>
    <alternativeName>
        <fullName evidence="7">RNA replicase beta chain</fullName>
    </alternativeName>
</protein>
<keyword evidence="2 12" id="KW-0696">RNA-directed RNA polymerase</keyword>
<evidence type="ECO:0000256" key="8">
    <source>
        <dbReference type="ARBA" id="ARBA00048744"/>
    </source>
</evidence>
<dbReference type="GeneID" id="80398735"/>
<dbReference type="GO" id="GO:0039694">
    <property type="term" value="P:viral RNA genome replication"/>
    <property type="evidence" value="ECO:0007669"/>
    <property type="project" value="InterPro"/>
</dbReference>
<evidence type="ECO:0000256" key="4">
    <source>
        <dbReference type="ARBA" id="ARBA00022695"/>
    </source>
</evidence>
<dbReference type="GO" id="GO:0046872">
    <property type="term" value="F:metal ion binding"/>
    <property type="evidence" value="ECO:0007669"/>
    <property type="project" value="UniProtKB-KW"/>
</dbReference>
<keyword evidence="13" id="KW-1185">Reference proteome</keyword>
<feature type="compositionally biased region" description="Polar residues" evidence="10">
    <location>
        <begin position="13"/>
        <end position="26"/>
    </location>
</feature>
<dbReference type="InterPro" id="IPR007096">
    <property type="entry name" value="RNA-dir_Rpol_cat_phage"/>
</dbReference>
<dbReference type="GO" id="GO:0003968">
    <property type="term" value="F:RNA-directed RNA polymerase activity"/>
    <property type="evidence" value="ECO:0007669"/>
    <property type="project" value="UniProtKB-KW"/>
</dbReference>
<dbReference type="GO" id="GO:0000166">
    <property type="term" value="F:nucleotide binding"/>
    <property type="evidence" value="ECO:0007669"/>
    <property type="project" value="UniProtKB-KW"/>
</dbReference>
<evidence type="ECO:0000313" key="13">
    <source>
        <dbReference type="Proteomes" id="UP000677801"/>
    </source>
</evidence>
<evidence type="ECO:0000256" key="10">
    <source>
        <dbReference type="SAM" id="MobiDB-lite"/>
    </source>
</evidence>
<dbReference type="RefSeq" id="YP_010769656.1">
    <property type="nucleotide sequence ID" value="NC_074038.1"/>
</dbReference>
<evidence type="ECO:0000256" key="5">
    <source>
        <dbReference type="ARBA" id="ARBA00022741"/>
    </source>
</evidence>
<name>A0A8S5L5N0_9VIRU</name>
<comment type="catalytic activity">
    <reaction evidence="8">
        <text>RNA(n) + a ribonucleoside 5'-triphosphate = RNA(n+1) + diphosphate</text>
        <dbReference type="Rhea" id="RHEA:21248"/>
        <dbReference type="Rhea" id="RHEA-COMP:14527"/>
        <dbReference type="Rhea" id="RHEA-COMP:17342"/>
        <dbReference type="ChEBI" id="CHEBI:33019"/>
        <dbReference type="ChEBI" id="CHEBI:61557"/>
        <dbReference type="ChEBI" id="CHEBI:140395"/>
        <dbReference type="EC" id="2.7.7.48"/>
    </reaction>
</comment>
<keyword evidence="5" id="KW-0547">Nucleotide-binding</keyword>
<evidence type="ECO:0000256" key="6">
    <source>
        <dbReference type="ARBA" id="ARBA00022953"/>
    </source>
</evidence>
<dbReference type="InterPro" id="IPR005093">
    <property type="entry name" value="RNArep_beta"/>
</dbReference>
<dbReference type="EC" id="2.7.7.48" evidence="1"/>
<dbReference type="InterPro" id="IPR043502">
    <property type="entry name" value="DNA/RNA_pol_sf"/>
</dbReference>
<keyword evidence="3" id="KW-0808">Transferase</keyword>
<feature type="compositionally biased region" description="Basic residues" evidence="10">
    <location>
        <begin position="1"/>
        <end position="12"/>
    </location>
</feature>
<feature type="binding site" evidence="9">
    <location>
        <position position="282"/>
    </location>
    <ligand>
        <name>Mg(2+)</name>
        <dbReference type="ChEBI" id="CHEBI:18420"/>
        <label>2</label>
    </ligand>
</feature>
<feature type="region of interest" description="Disordered" evidence="10">
    <location>
        <begin position="1"/>
        <end position="28"/>
    </location>
</feature>
<evidence type="ECO:0000259" key="11">
    <source>
        <dbReference type="PROSITE" id="PS50522"/>
    </source>
</evidence>
<reference evidence="12" key="1">
    <citation type="submission" date="2020-09" db="EMBL/GenBank/DDBJ databases">
        <title>Leviviricetes taxonomy.</title>
        <authorList>
            <person name="Stockdale S.R."/>
            <person name="Callanan J."/>
            <person name="Adriaenssens E.M."/>
            <person name="Kuhn J.H."/>
            <person name="Rumnieks J."/>
            <person name="Shkoporov A."/>
            <person name="Draper L.A."/>
            <person name="Ross P."/>
            <person name="Hill C."/>
        </authorList>
    </citation>
    <scope>NUCLEOTIDE SEQUENCE</scope>
</reference>
<dbReference type="SUPFAM" id="SSF56672">
    <property type="entry name" value="DNA/RNA polymerases"/>
    <property type="match status" value="1"/>
</dbReference>
<comment type="cofactor">
    <cofactor evidence="9">
        <name>Mg(2+)</name>
        <dbReference type="ChEBI" id="CHEBI:18420"/>
    </cofactor>
    <text evidence="9">Binds 2 Mg(2+) per subunit.</text>
</comment>
<proteinExistence type="predicted"/>
<gene>
    <name evidence="12" type="primary">SRR7976325_16_4</name>
</gene>